<accession>A0A543K7Z0</accession>
<comment type="caution">
    <text evidence="9">The sequence shown here is derived from an EMBL/GenBank/DDBJ whole genome shotgun (WGS) entry which is preliminary data.</text>
</comment>
<feature type="transmembrane region" description="Helical" evidence="7">
    <location>
        <begin position="62"/>
        <end position="87"/>
    </location>
</feature>
<evidence type="ECO:0000256" key="1">
    <source>
        <dbReference type="ARBA" id="ARBA00004651"/>
    </source>
</evidence>
<evidence type="ECO:0000259" key="8">
    <source>
        <dbReference type="PROSITE" id="PS50850"/>
    </source>
</evidence>
<keyword evidence="10" id="KW-1185">Reference proteome</keyword>
<protein>
    <submittedName>
        <fullName evidence="9">MFS-type transporter involved in bile tolerance (Atg22 family)</fullName>
    </submittedName>
</protein>
<sequence length="439" mass="43852">MTTTSTPADTAVAGPETALDTAPEPDATEPAGPRPSLWRTGSYWAWLASDTGQALGSSLQFFLVPLLVVLVSGNAAAAGTVAALGLGGRLATTLLGGVLADRHDLRRLMILSGTLAGCVMLGLVAVVGLDLGLVALGALNLLAGVRAGLLGNASDAALKQVVPPSLLPTASSANQARDAAVSMGAPPLGGLLLGLGAVPALLTAAAAYLVSALGALVLRGDFRPAPANGKTSIRAEVGAGLAWLWQRSELRRVMVVALLLNLGLNAAIATLLYSLAGDGESPARIGLVSTALGLGMLAGALLAGPVVQRVPSGWVAMIGMSITGAAMAVLPLVPGFWATLAVLTVGTLGAPATNAAMFSYLMHQTPRAVLGRVMSATELVGAGATPLAPIIAGFGLSLIGLRGTLLVCAAICLLAVAAVLTSRALRTLPRPDAWAPAEE</sequence>
<gene>
    <name evidence="9" type="ORF">FB476_2938</name>
</gene>
<dbReference type="CDD" id="cd06173">
    <property type="entry name" value="MFS_MefA_like"/>
    <property type="match status" value="1"/>
</dbReference>
<evidence type="ECO:0000256" key="4">
    <source>
        <dbReference type="ARBA" id="ARBA00022989"/>
    </source>
</evidence>
<dbReference type="RefSeq" id="WP_141820682.1">
    <property type="nucleotide sequence ID" value="NZ_BAAAIL010000001.1"/>
</dbReference>
<evidence type="ECO:0000313" key="10">
    <source>
        <dbReference type="Proteomes" id="UP000315133"/>
    </source>
</evidence>
<evidence type="ECO:0000256" key="2">
    <source>
        <dbReference type="ARBA" id="ARBA00022475"/>
    </source>
</evidence>
<dbReference type="SUPFAM" id="SSF103473">
    <property type="entry name" value="MFS general substrate transporter"/>
    <property type="match status" value="1"/>
</dbReference>
<dbReference type="PANTHER" id="PTHR23513">
    <property type="entry name" value="INTEGRAL MEMBRANE EFFLUX PROTEIN-RELATED"/>
    <property type="match status" value="1"/>
</dbReference>
<dbReference type="EMBL" id="VFPU01000002">
    <property type="protein sequence ID" value="TQM91202.1"/>
    <property type="molecule type" value="Genomic_DNA"/>
</dbReference>
<dbReference type="Gene3D" id="1.20.1250.20">
    <property type="entry name" value="MFS general substrate transporter like domains"/>
    <property type="match status" value="1"/>
</dbReference>
<evidence type="ECO:0000256" key="5">
    <source>
        <dbReference type="ARBA" id="ARBA00023136"/>
    </source>
</evidence>
<organism evidence="9 10">
    <name type="scientific">Ornithinimicrobium humiphilum</name>
    <dbReference type="NCBI Taxonomy" id="125288"/>
    <lineage>
        <taxon>Bacteria</taxon>
        <taxon>Bacillati</taxon>
        <taxon>Actinomycetota</taxon>
        <taxon>Actinomycetes</taxon>
        <taxon>Micrococcales</taxon>
        <taxon>Ornithinimicrobiaceae</taxon>
        <taxon>Ornithinimicrobium</taxon>
    </lineage>
</organism>
<dbReference type="AlphaFoldDB" id="A0A543K7Z0"/>
<keyword evidence="3 7" id="KW-0812">Transmembrane</keyword>
<comment type="subcellular location">
    <subcellularLocation>
        <location evidence="1">Cell membrane</location>
        <topology evidence="1">Multi-pass membrane protein</topology>
    </subcellularLocation>
</comment>
<keyword evidence="2" id="KW-1003">Cell membrane</keyword>
<dbReference type="Pfam" id="PF07690">
    <property type="entry name" value="MFS_1"/>
    <property type="match status" value="1"/>
</dbReference>
<keyword evidence="5 7" id="KW-0472">Membrane</keyword>
<dbReference type="GO" id="GO:0005886">
    <property type="term" value="C:plasma membrane"/>
    <property type="evidence" value="ECO:0007669"/>
    <property type="project" value="UniProtKB-SubCell"/>
</dbReference>
<feature type="transmembrane region" description="Helical" evidence="7">
    <location>
        <begin position="285"/>
        <end position="307"/>
    </location>
</feature>
<evidence type="ECO:0000256" key="3">
    <source>
        <dbReference type="ARBA" id="ARBA00022692"/>
    </source>
</evidence>
<dbReference type="InterPro" id="IPR011701">
    <property type="entry name" value="MFS"/>
</dbReference>
<keyword evidence="4 7" id="KW-1133">Transmembrane helix</keyword>
<dbReference type="InterPro" id="IPR020846">
    <property type="entry name" value="MFS_dom"/>
</dbReference>
<dbReference type="InterPro" id="IPR036259">
    <property type="entry name" value="MFS_trans_sf"/>
</dbReference>
<dbReference type="Proteomes" id="UP000315133">
    <property type="component" value="Unassembled WGS sequence"/>
</dbReference>
<reference evidence="9 10" key="1">
    <citation type="submission" date="2019-06" db="EMBL/GenBank/DDBJ databases">
        <title>Sequencing the genomes of 1000 actinobacteria strains.</title>
        <authorList>
            <person name="Klenk H.-P."/>
        </authorList>
    </citation>
    <scope>NUCLEOTIDE SEQUENCE [LARGE SCALE GENOMIC DNA]</scope>
    <source>
        <strain evidence="9 10">DSM 12362</strain>
    </source>
</reference>
<feature type="transmembrane region" description="Helical" evidence="7">
    <location>
        <begin position="314"/>
        <end position="333"/>
    </location>
</feature>
<feature type="transmembrane region" description="Helical" evidence="7">
    <location>
        <begin position="398"/>
        <end position="420"/>
    </location>
</feature>
<evidence type="ECO:0000256" key="6">
    <source>
        <dbReference type="SAM" id="MobiDB-lite"/>
    </source>
</evidence>
<feature type="transmembrane region" description="Helical" evidence="7">
    <location>
        <begin position="108"/>
        <end position="129"/>
    </location>
</feature>
<proteinExistence type="predicted"/>
<feature type="transmembrane region" description="Helical" evidence="7">
    <location>
        <begin position="253"/>
        <end position="273"/>
    </location>
</feature>
<feature type="transmembrane region" description="Helical" evidence="7">
    <location>
        <begin position="373"/>
        <end position="392"/>
    </location>
</feature>
<dbReference type="PANTHER" id="PTHR23513:SF6">
    <property type="entry name" value="MAJOR FACILITATOR SUPERFAMILY ASSOCIATED DOMAIN-CONTAINING PROTEIN"/>
    <property type="match status" value="1"/>
</dbReference>
<feature type="transmembrane region" description="Helical" evidence="7">
    <location>
        <begin position="339"/>
        <end position="361"/>
    </location>
</feature>
<feature type="transmembrane region" description="Helical" evidence="7">
    <location>
        <begin position="191"/>
        <end position="218"/>
    </location>
</feature>
<dbReference type="OrthoDB" id="4965946at2"/>
<evidence type="ECO:0000313" key="9">
    <source>
        <dbReference type="EMBL" id="TQM91202.1"/>
    </source>
</evidence>
<name>A0A543K7Z0_9MICO</name>
<feature type="region of interest" description="Disordered" evidence="6">
    <location>
        <begin position="1"/>
        <end position="35"/>
    </location>
</feature>
<dbReference type="PROSITE" id="PS50850">
    <property type="entry name" value="MFS"/>
    <property type="match status" value="1"/>
</dbReference>
<evidence type="ECO:0000256" key="7">
    <source>
        <dbReference type="SAM" id="Phobius"/>
    </source>
</evidence>
<dbReference type="GO" id="GO:0022857">
    <property type="term" value="F:transmembrane transporter activity"/>
    <property type="evidence" value="ECO:0007669"/>
    <property type="project" value="InterPro"/>
</dbReference>
<feature type="domain" description="Major facilitator superfamily (MFS) profile" evidence="8">
    <location>
        <begin position="200"/>
        <end position="439"/>
    </location>
</feature>